<keyword evidence="3" id="KW-0805">Transcription regulation</keyword>
<dbReference type="InterPro" id="IPR036638">
    <property type="entry name" value="HLH_DNA-bd_sf"/>
</dbReference>
<comment type="similarity">
    <text evidence="2">Belongs to the bHLH protein family.</text>
</comment>
<proteinExistence type="inferred from homology"/>
<dbReference type="SUPFAM" id="SSF47459">
    <property type="entry name" value="HLH, helix-loop-helix DNA-binding domain"/>
    <property type="match status" value="1"/>
</dbReference>
<dbReference type="Gene3D" id="4.10.280.10">
    <property type="entry name" value="Helix-loop-helix DNA-binding domain"/>
    <property type="match status" value="1"/>
</dbReference>
<evidence type="ECO:0000313" key="8">
    <source>
        <dbReference type="EMBL" id="KAH0469399.1"/>
    </source>
</evidence>
<dbReference type="InterPro" id="IPR054502">
    <property type="entry name" value="bHLH-TF_ACT-like_plant"/>
</dbReference>
<feature type="domain" description="BHLH" evidence="7">
    <location>
        <begin position="457"/>
        <end position="506"/>
    </location>
</feature>
<dbReference type="InterPro" id="IPR011598">
    <property type="entry name" value="bHLH_dom"/>
</dbReference>
<protein>
    <recommendedName>
        <fullName evidence="7">BHLH domain-containing protein</fullName>
    </recommendedName>
</protein>
<evidence type="ECO:0000256" key="2">
    <source>
        <dbReference type="ARBA" id="ARBA00005510"/>
    </source>
</evidence>
<comment type="subcellular location">
    <subcellularLocation>
        <location evidence="1">Nucleus</location>
    </subcellularLocation>
</comment>
<dbReference type="GO" id="GO:0046983">
    <property type="term" value="F:protein dimerization activity"/>
    <property type="evidence" value="ECO:0007669"/>
    <property type="project" value="InterPro"/>
</dbReference>
<accession>A0AAV7HNQ9</accession>
<dbReference type="InterPro" id="IPR025610">
    <property type="entry name" value="MYC/MYB_N"/>
</dbReference>
<keyword evidence="6" id="KW-0539">Nucleus</keyword>
<dbReference type="PANTHER" id="PTHR46266">
    <property type="entry name" value="TRANSCRIPTION FACTOR TT8"/>
    <property type="match status" value="1"/>
</dbReference>
<comment type="caution">
    <text evidence="8">The sequence shown here is derived from an EMBL/GenBank/DDBJ whole genome shotgun (WGS) entry which is preliminary data.</text>
</comment>
<dbReference type="AlphaFoldDB" id="A0AAV7HNQ9"/>
<evidence type="ECO:0000256" key="4">
    <source>
        <dbReference type="ARBA" id="ARBA00023159"/>
    </source>
</evidence>
<dbReference type="Pfam" id="PF22754">
    <property type="entry name" value="bHLH-TF_ACT-like_plant"/>
    <property type="match status" value="1"/>
</dbReference>
<dbReference type="Pfam" id="PF00010">
    <property type="entry name" value="HLH"/>
    <property type="match status" value="1"/>
</dbReference>
<gene>
    <name evidence="8" type="ORF">IEQ34_000957</name>
</gene>
<evidence type="ECO:0000256" key="6">
    <source>
        <dbReference type="ARBA" id="ARBA00023242"/>
    </source>
</evidence>
<dbReference type="Proteomes" id="UP000775213">
    <property type="component" value="Unassembled WGS sequence"/>
</dbReference>
<evidence type="ECO:0000256" key="5">
    <source>
        <dbReference type="ARBA" id="ARBA00023163"/>
    </source>
</evidence>
<dbReference type="EMBL" id="JAGFBR010000002">
    <property type="protein sequence ID" value="KAH0469399.1"/>
    <property type="molecule type" value="Genomic_DNA"/>
</dbReference>
<name>A0AAV7HNQ9_DENCH</name>
<organism evidence="8 9">
    <name type="scientific">Dendrobium chrysotoxum</name>
    <name type="common">Orchid</name>
    <dbReference type="NCBI Taxonomy" id="161865"/>
    <lineage>
        <taxon>Eukaryota</taxon>
        <taxon>Viridiplantae</taxon>
        <taxon>Streptophyta</taxon>
        <taxon>Embryophyta</taxon>
        <taxon>Tracheophyta</taxon>
        <taxon>Spermatophyta</taxon>
        <taxon>Magnoliopsida</taxon>
        <taxon>Liliopsida</taxon>
        <taxon>Asparagales</taxon>
        <taxon>Orchidaceae</taxon>
        <taxon>Epidendroideae</taxon>
        <taxon>Malaxideae</taxon>
        <taxon>Dendrobiinae</taxon>
        <taxon>Dendrobium</taxon>
    </lineage>
</organism>
<reference evidence="8 9" key="1">
    <citation type="journal article" date="2021" name="Hortic Res">
        <title>Chromosome-scale assembly of the Dendrobium chrysotoxum genome enhances the understanding of orchid evolution.</title>
        <authorList>
            <person name="Zhang Y."/>
            <person name="Zhang G.Q."/>
            <person name="Zhang D."/>
            <person name="Liu X.D."/>
            <person name="Xu X.Y."/>
            <person name="Sun W.H."/>
            <person name="Yu X."/>
            <person name="Zhu X."/>
            <person name="Wang Z.W."/>
            <person name="Zhao X."/>
            <person name="Zhong W.Y."/>
            <person name="Chen H."/>
            <person name="Yin W.L."/>
            <person name="Huang T."/>
            <person name="Niu S.C."/>
            <person name="Liu Z.J."/>
        </authorList>
    </citation>
    <scope>NUCLEOTIDE SEQUENCE [LARGE SCALE GENOMIC DNA]</scope>
    <source>
        <strain evidence="8">Lindl</strain>
    </source>
</reference>
<evidence type="ECO:0000313" key="9">
    <source>
        <dbReference type="Proteomes" id="UP000775213"/>
    </source>
</evidence>
<evidence type="ECO:0000256" key="1">
    <source>
        <dbReference type="ARBA" id="ARBA00004123"/>
    </source>
</evidence>
<dbReference type="PROSITE" id="PS50888">
    <property type="entry name" value="BHLH"/>
    <property type="match status" value="1"/>
</dbReference>
<dbReference type="SMART" id="SM00353">
    <property type="entry name" value="HLH"/>
    <property type="match status" value="1"/>
</dbReference>
<dbReference type="Pfam" id="PF14215">
    <property type="entry name" value="bHLH-MYC_N"/>
    <property type="match status" value="1"/>
</dbReference>
<dbReference type="GO" id="GO:0005634">
    <property type="term" value="C:nucleus"/>
    <property type="evidence" value="ECO:0007669"/>
    <property type="project" value="UniProtKB-SubCell"/>
</dbReference>
<keyword evidence="5" id="KW-0804">Transcription</keyword>
<dbReference type="PANTHER" id="PTHR46266:SF3">
    <property type="entry name" value="TRANSCRIPTION FACTOR EGL1"/>
    <property type="match status" value="1"/>
</dbReference>
<sequence length="793" mass="91051">METEMQSQEDLQRKHFTKQLAACVRRIQWTYAIFWSKSSRDEGSLEWNDGYYNGGIKTRKTTQQIDCKADQMGLQRSEQLGELYESLCTGDCNQQNRPSASLSPEDLTDAEWYYLVCMSFTFNIGQDLPGKVYERNEPIWLNNAQLSENSCFCRSLLAKTVVCLPFMDGVLELGTSELVLEDPGFVHSITNSFWEVEVPNFSEHSTLSSPLEEEDNVCLISDHEVHDTILLENHALVTENDSHILRSSVDSYAPNKNSELIHGNETMNHQSIYKEMIDIPEDCSIRDDPLNIKRLTEPSQVHVRHLMADEFSNGLNSSLNFSECVSPSAAQNILSSRKGERVKSNMFDHPQEDDHSKIGSLGIEEDGSHYISTLSTIPGNLKQGISSTGFPFQNGPNGSSFKVWERGPTTSVIFIKIPQRMLKKLFFDSNWMNGGQSMQPHEENMPRNKAFKSEADDANSNHVLSERRRREKLNEKFLILRSLVPSISKVDKASILADTIEYLKELEKRVEELEFCREELDPDIRKRRKHPDITERTSDNYGNNELISCQKPSTNKRKACEINDSEAKHQLLSSKNVVIDINVTMIDKEVLIELHCPWRDFLLLDIIEAMANLRLDAHSVRSSTVDSTAAIALRAKFMSTTMASPGMIKRSLQRVIGKGRINLVNSRKRRKFVLFLKNFCFYFSSFLQPEWFYFLLTLPEILGCDLEKNLISEKHSLRLLPYYIIGTAREFISLAISSVKSIEKVVHFESFGKFSKSKKKSCKLSFLQSWEYYMMMNRSEVFFIMHPTRYVIF</sequence>
<evidence type="ECO:0000259" key="7">
    <source>
        <dbReference type="PROSITE" id="PS50888"/>
    </source>
</evidence>
<keyword evidence="4" id="KW-0010">Activator</keyword>
<keyword evidence="9" id="KW-1185">Reference proteome</keyword>
<evidence type="ECO:0000256" key="3">
    <source>
        <dbReference type="ARBA" id="ARBA00023015"/>
    </source>
</evidence>